<dbReference type="EnsemblProtists" id="EKX39359">
    <property type="protein sequence ID" value="EKX39359"/>
    <property type="gene ID" value="GUITHDRAFT_114557"/>
</dbReference>
<keyword evidence="2" id="KW-0813">Transport</keyword>
<dbReference type="GO" id="GO:0005789">
    <property type="term" value="C:endoplasmic reticulum membrane"/>
    <property type="evidence" value="ECO:0007669"/>
    <property type="project" value="TreeGrafter"/>
</dbReference>
<keyword evidence="9" id="KW-1185">Reference proteome</keyword>
<evidence type="ECO:0000313" key="7">
    <source>
        <dbReference type="EMBL" id="EKX39359.1"/>
    </source>
</evidence>
<dbReference type="STRING" id="905079.L1IU03"/>
<feature type="transmembrane region" description="Helical" evidence="6">
    <location>
        <begin position="51"/>
        <end position="72"/>
    </location>
</feature>
<dbReference type="GO" id="GO:0005460">
    <property type="term" value="F:UDP-glucose transmembrane transporter activity"/>
    <property type="evidence" value="ECO:0007669"/>
    <property type="project" value="TreeGrafter"/>
</dbReference>
<dbReference type="RefSeq" id="XP_005826339.1">
    <property type="nucleotide sequence ID" value="XM_005826282.1"/>
</dbReference>
<protein>
    <submittedName>
        <fullName evidence="7 8">Uncharacterized protein</fullName>
    </submittedName>
</protein>
<feature type="transmembrane region" description="Helical" evidence="6">
    <location>
        <begin position="213"/>
        <end position="234"/>
    </location>
</feature>
<organism evidence="7">
    <name type="scientific">Guillardia theta (strain CCMP2712)</name>
    <name type="common">Cryptophyte</name>
    <dbReference type="NCBI Taxonomy" id="905079"/>
    <lineage>
        <taxon>Eukaryota</taxon>
        <taxon>Cryptophyceae</taxon>
        <taxon>Pyrenomonadales</taxon>
        <taxon>Geminigeraceae</taxon>
        <taxon>Guillardia</taxon>
    </lineage>
</organism>
<dbReference type="Proteomes" id="UP000011087">
    <property type="component" value="Unassembled WGS sequence"/>
</dbReference>
<dbReference type="eggNOG" id="KOG1580">
    <property type="taxonomic scope" value="Eukaryota"/>
</dbReference>
<dbReference type="Pfam" id="PF08449">
    <property type="entry name" value="UAA"/>
    <property type="match status" value="1"/>
</dbReference>
<dbReference type="HOGENOM" id="CLU_036019_0_3_1"/>
<name>L1IU03_GUITC</name>
<evidence type="ECO:0000313" key="9">
    <source>
        <dbReference type="Proteomes" id="UP000011087"/>
    </source>
</evidence>
<proteinExistence type="predicted"/>
<evidence type="ECO:0000256" key="3">
    <source>
        <dbReference type="ARBA" id="ARBA00022692"/>
    </source>
</evidence>
<feature type="transmembrane region" description="Helical" evidence="6">
    <location>
        <begin position="303"/>
        <end position="321"/>
    </location>
</feature>
<evidence type="ECO:0000256" key="1">
    <source>
        <dbReference type="ARBA" id="ARBA00004141"/>
    </source>
</evidence>
<dbReference type="PANTHER" id="PTHR10778:SF18">
    <property type="entry name" value="SUGAR PHOSPHATE TRANSPORTER DOMAIN-CONTAINING PROTEIN"/>
    <property type="match status" value="1"/>
</dbReference>
<dbReference type="EMBL" id="JH993040">
    <property type="protein sequence ID" value="EKX39359.1"/>
    <property type="molecule type" value="Genomic_DNA"/>
</dbReference>
<evidence type="ECO:0000256" key="2">
    <source>
        <dbReference type="ARBA" id="ARBA00022448"/>
    </source>
</evidence>
<dbReference type="OMA" id="DFMFWTN"/>
<dbReference type="GO" id="GO:0000139">
    <property type="term" value="C:Golgi membrane"/>
    <property type="evidence" value="ECO:0007669"/>
    <property type="project" value="TreeGrafter"/>
</dbReference>
<keyword evidence="3 6" id="KW-0812">Transmembrane</keyword>
<dbReference type="GO" id="GO:0005459">
    <property type="term" value="F:UDP-galactose transmembrane transporter activity"/>
    <property type="evidence" value="ECO:0007669"/>
    <property type="project" value="TreeGrafter"/>
</dbReference>
<dbReference type="AlphaFoldDB" id="L1IU03"/>
<dbReference type="InterPro" id="IPR013657">
    <property type="entry name" value="SCL35B1-4/HUT1"/>
</dbReference>
<dbReference type="KEGG" id="gtt:GUITHDRAFT_114557"/>
<reference evidence="9" key="2">
    <citation type="submission" date="2012-11" db="EMBL/GenBank/DDBJ databases">
        <authorList>
            <person name="Kuo A."/>
            <person name="Curtis B.A."/>
            <person name="Tanifuji G."/>
            <person name="Burki F."/>
            <person name="Gruber A."/>
            <person name="Irimia M."/>
            <person name="Maruyama S."/>
            <person name="Arias M.C."/>
            <person name="Ball S.G."/>
            <person name="Gile G.H."/>
            <person name="Hirakawa Y."/>
            <person name="Hopkins J.F."/>
            <person name="Rensing S.A."/>
            <person name="Schmutz J."/>
            <person name="Symeonidi A."/>
            <person name="Elias M."/>
            <person name="Eveleigh R.J."/>
            <person name="Herman E.K."/>
            <person name="Klute M.J."/>
            <person name="Nakayama T."/>
            <person name="Obornik M."/>
            <person name="Reyes-Prieto A."/>
            <person name="Armbrust E.V."/>
            <person name="Aves S.J."/>
            <person name="Beiko R.G."/>
            <person name="Coutinho P."/>
            <person name="Dacks J.B."/>
            <person name="Durnford D.G."/>
            <person name="Fast N.M."/>
            <person name="Green B.R."/>
            <person name="Grisdale C."/>
            <person name="Hempe F."/>
            <person name="Henrissat B."/>
            <person name="Hoppner M.P."/>
            <person name="Ishida K.-I."/>
            <person name="Kim E."/>
            <person name="Koreny L."/>
            <person name="Kroth P.G."/>
            <person name="Liu Y."/>
            <person name="Malik S.-B."/>
            <person name="Maier U.G."/>
            <person name="McRose D."/>
            <person name="Mock T."/>
            <person name="Neilson J.A."/>
            <person name="Onodera N.T."/>
            <person name="Poole A.M."/>
            <person name="Pritham E.J."/>
            <person name="Richards T.A."/>
            <person name="Rocap G."/>
            <person name="Roy S.W."/>
            <person name="Sarai C."/>
            <person name="Schaack S."/>
            <person name="Shirato S."/>
            <person name="Slamovits C.H."/>
            <person name="Spencer D.F."/>
            <person name="Suzuki S."/>
            <person name="Worden A.Z."/>
            <person name="Zauner S."/>
            <person name="Barry K."/>
            <person name="Bell C."/>
            <person name="Bharti A.K."/>
            <person name="Crow J.A."/>
            <person name="Grimwood J."/>
            <person name="Kramer R."/>
            <person name="Lindquist E."/>
            <person name="Lucas S."/>
            <person name="Salamov A."/>
            <person name="McFadden G.I."/>
            <person name="Lane C.E."/>
            <person name="Keeling P.J."/>
            <person name="Gray M.W."/>
            <person name="Grigoriev I.V."/>
            <person name="Archibald J.M."/>
        </authorList>
    </citation>
    <scope>NUCLEOTIDE SEQUENCE</scope>
    <source>
        <strain evidence="9">CCMP2712</strain>
    </source>
</reference>
<comment type="subcellular location">
    <subcellularLocation>
        <location evidence="1">Membrane</location>
        <topology evidence="1">Multi-pass membrane protein</topology>
    </subcellularLocation>
</comment>
<keyword evidence="4 6" id="KW-1133">Transmembrane helix</keyword>
<keyword evidence="5 6" id="KW-0472">Membrane</keyword>
<reference evidence="7 9" key="1">
    <citation type="journal article" date="2012" name="Nature">
        <title>Algal genomes reveal evolutionary mosaicism and the fate of nucleomorphs.</title>
        <authorList>
            <consortium name="DOE Joint Genome Institute"/>
            <person name="Curtis B.A."/>
            <person name="Tanifuji G."/>
            <person name="Burki F."/>
            <person name="Gruber A."/>
            <person name="Irimia M."/>
            <person name="Maruyama S."/>
            <person name="Arias M.C."/>
            <person name="Ball S.G."/>
            <person name="Gile G.H."/>
            <person name="Hirakawa Y."/>
            <person name="Hopkins J.F."/>
            <person name="Kuo A."/>
            <person name="Rensing S.A."/>
            <person name="Schmutz J."/>
            <person name="Symeonidi A."/>
            <person name="Elias M."/>
            <person name="Eveleigh R.J."/>
            <person name="Herman E.K."/>
            <person name="Klute M.J."/>
            <person name="Nakayama T."/>
            <person name="Obornik M."/>
            <person name="Reyes-Prieto A."/>
            <person name="Armbrust E.V."/>
            <person name="Aves S.J."/>
            <person name="Beiko R.G."/>
            <person name="Coutinho P."/>
            <person name="Dacks J.B."/>
            <person name="Durnford D.G."/>
            <person name="Fast N.M."/>
            <person name="Green B.R."/>
            <person name="Grisdale C.J."/>
            <person name="Hempel F."/>
            <person name="Henrissat B."/>
            <person name="Hoppner M.P."/>
            <person name="Ishida K."/>
            <person name="Kim E."/>
            <person name="Koreny L."/>
            <person name="Kroth P.G."/>
            <person name="Liu Y."/>
            <person name="Malik S.B."/>
            <person name="Maier U.G."/>
            <person name="McRose D."/>
            <person name="Mock T."/>
            <person name="Neilson J.A."/>
            <person name="Onodera N.T."/>
            <person name="Poole A.M."/>
            <person name="Pritham E.J."/>
            <person name="Richards T.A."/>
            <person name="Rocap G."/>
            <person name="Roy S.W."/>
            <person name="Sarai C."/>
            <person name="Schaack S."/>
            <person name="Shirato S."/>
            <person name="Slamovits C.H."/>
            <person name="Spencer D.F."/>
            <person name="Suzuki S."/>
            <person name="Worden A.Z."/>
            <person name="Zauner S."/>
            <person name="Barry K."/>
            <person name="Bell C."/>
            <person name="Bharti A.K."/>
            <person name="Crow J.A."/>
            <person name="Grimwood J."/>
            <person name="Kramer R."/>
            <person name="Lindquist E."/>
            <person name="Lucas S."/>
            <person name="Salamov A."/>
            <person name="McFadden G.I."/>
            <person name="Lane C.E."/>
            <person name="Keeling P.J."/>
            <person name="Gray M.W."/>
            <person name="Grigoriev I.V."/>
            <person name="Archibald J.M."/>
        </authorList>
    </citation>
    <scope>NUCLEOTIDE SEQUENCE</scope>
    <source>
        <strain evidence="7 9">CCMP2712</strain>
    </source>
</reference>
<evidence type="ECO:0000256" key="5">
    <source>
        <dbReference type="ARBA" id="ARBA00023136"/>
    </source>
</evidence>
<accession>L1IU03</accession>
<evidence type="ECO:0000256" key="4">
    <source>
        <dbReference type="ARBA" id="ARBA00022989"/>
    </source>
</evidence>
<dbReference type="GeneID" id="17296100"/>
<feature type="transmembrane region" description="Helical" evidence="6">
    <location>
        <begin position="12"/>
        <end position="31"/>
    </location>
</feature>
<evidence type="ECO:0000313" key="8">
    <source>
        <dbReference type="EnsemblProtists" id="EKX39359"/>
    </source>
</evidence>
<dbReference type="PANTHER" id="PTHR10778">
    <property type="entry name" value="SOLUTE CARRIER FAMILY 35 MEMBER B"/>
    <property type="match status" value="1"/>
</dbReference>
<gene>
    <name evidence="7" type="ORF">GUITHDRAFT_114557</name>
</gene>
<feature type="transmembrane region" description="Helical" evidence="6">
    <location>
        <begin position="246"/>
        <end position="268"/>
    </location>
</feature>
<dbReference type="PaxDb" id="55529-EKX39359"/>
<dbReference type="OrthoDB" id="1601at2759"/>
<feature type="transmembrane region" description="Helical" evidence="6">
    <location>
        <begin position="137"/>
        <end position="155"/>
    </location>
</feature>
<sequence length="333" mass="35918">MSGKPESKGAMQSVKVALAIAGIFGSFGYFAVLQEDLFKKSYAGQKFKATFFMMVAERGANALVALFFLLIFGGSNLKIPIKEISVSGASQMLAMAASNEALRYVSYPTQVLGKSCKMVPVFLMGILIGGKKYGWDTYLQVITVTAGVVIFNFGAPAKPGKGGGSDSAYGLSLIALSLVLDGVTGGLQDRVKKTAQTLNNNPKAKPSMFESMMYTNLAGAVVALAFCVATGQLQEGIDFCKRSEEFIYALSAFSISSAVGQCFIYFTVTEFGPLLLSTVTTTRKIFSTVYSVFRNPDNRLNQMQWTGCFMVFGGIIIEMVADRFKPHDKPKKA</sequence>
<evidence type="ECO:0000256" key="6">
    <source>
        <dbReference type="SAM" id="Phobius"/>
    </source>
</evidence>
<reference evidence="8" key="3">
    <citation type="submission" date="2015-06" db="UniProtKB">
        <authorList>
            <consortium name="EnsemblProtists"/>
        </authorList>
    </citation>
    <scope>IDENTIFICATION</scope>
</reference>